<keyword evidence="4" id="KW-1185">Reference proteome</keyword>
<gene>
    <name evidence="3" type="ORF">HKI87_18g87860</name>
</gene>
<dbReference type="EMBL" id="CP151518">
    <property type="protein sequence ID" value="WZN67214.1"/>
    <property type="molecule type" value="Genomic_DNA"/>
</dbReference>
<evidence type="ECO:0000313" key="3">
    <source>
        <dbReference type="EMBL" id="WZN67214.1"/>
    </source>
</evidence>
<keyword evidence="2" id="KW-0472">Membrane</keyword>
<proteinExistence type="predicted"/>
<protein>
    <submittedName>
        <fullName evidence="3">Uncharacterized protein</fullName>
    </submittedName>
</protein>
<feature type="transmembrane region" description="Helical" evidence="2">
    <location>
        <begin position="173"/>
        <end position="192"/>
    </location>
</feature>
<dbReference type="AlphaFoldDB" id="A0AAX4PLF3"/>
<feature type="region of interest" description="Disordered" evidence="1">
    <location>
        <begin position="1"/>
        <end position="82"/>
    </location>
</feature>
<feature type="transmembrane region" description="Helical" evidence="2">
    <location>
        <begin position="198"/>
        <end position="218"/>
    </location>
</feature>
<feature type="transmembrane region" description="Helical" evidence="2">
    <location>
        <begin position="142"/>
        <end position="161"/>
    </location>
</feature>
<accession>A0AAX4PLF3</accession>
<evidence type="ECO:0000256" key="2">
    <source>
        <dbReference type="SAM" id="Phobius"/>
    </source>
</evidence>
<organism evidence="3 4">
    <name type="scientific">Chloropicon roscoffensis</name>
    <dbReference type="NCBI Taxonomy" id="1461544"/>
    <lineage>
        <taxon>Eukaryota</taxon>
        <taxon>Viridiplantae</taxon>
        <taxon>Chlorophyta</taxon>
        <taxon>Chloropicophyceae</taxon>
        <taxon>Chloropicales</taxon>
        <taxon>Chloropicaceae</taxon>
        <taxon>Chloropicon</taxon>
    </lineage>
</organism>
<keyword evidence="2" id="KW-1133">Transmembrane helix</keyword>
<keyword evidence="2" id="KW-0812">Transmembrane</keyword>
<sequence length="231" mass="24372">MSAPVRLWSTSRGAAPARKLGTSSTKPSASHGAFHAPSMRGERERSKLVCHSGHNLPQDTPLPKRSTGSWKPKKRRGEDIRDPEHVEKVVIPVAKKPITKSYVAQTILGSASAFAAIAFVLLPDLAASAVFGLGDIAHMTRPMVTLVGALLGFKATLFLVLRELSYSYSSTKTGYLGVCASSLVAIRAIAFASGPVGLGQVVVGALALFSLGTALVQLKKIHQFKPSSSSL</sequence>
<evidence type="ECO:0000313" key="4">
    <source>
        <dbReference type="Proteomes" id="UP001472866"/>
    </source>
</evidence>
<evidence type="ECO:0000256" key="1">
    <source>
        <dbReference type="SAM" id="MobiDB-lite"/>
    </source>
</evidence>
<name>A0AAX4PLF3_9CHLO</name>
<reference evidence="3 4" key="1">
    <citation type="submission" date="2024-03" db="EMBL/GenBank/DDBJ databases">
        <title>Complete genome sequence of the green alga Chloropicon roscoffensis RCC1871.</title>
        <authorList>
            <person name="Lemieux C."/>
            <person name="Pombert J.-F."/>
            <person name="Otis C."/>
            <person name="Turmel M."/>
        </authorList>
    </citation>
    <scope>NUCLEOTIDE SEQUENCE [LARGE SCALE GENOMIC DNA]</scope>
    <source>
        <strain evidence="3 4">RCC1871</strain>
    </source>
</reference>
<dbReference type="Proteomes" id="UP001472866">
    <property type="component" value="Chromosome 18"/>
</dbReference>
<feature type="transmembrane region" description="Helical" evidence="2">
    <location>
        <begin position="102"/>
        <end position="122"/>
    </location>
</feature>